<dbReference type="InterPro" id="IPR025680">
    <property type="entry name" value="DddI"/>
</dbReference>
<sequence length="140" mass="15351">MSFTVDAYFTGDTPVMVGAPEAMDALVETLTHQGVENRIAALYVRERPLNAVGVPDHEMYVAVDPRTGSGALRYMADGAWYSSGESVDRHSELWFCYMGEGTRFPGDSAVPLDTVRQAAREFLTSGGERPTNVRWQTSGI</sequence>
<dbReference type="Proteomes" id="UP000321617">
    <property type="component" value="Unassembled WGS sequence"/>
</dbReference>
<dbReference type="Pfam" id="PF14430">
    <property type="entry name" value="Imm1"/>
    <property type="match status" value="1"/>
</dbReference>
<organism evidence="1 2">
    <name type="scientific">Stackebrandtia albiflava</name>
    <dbReference type="NCBI Taxonomy" id="406432"/>
    <lineage>
        <taxon>Bacteria</taxon>
        <taxon>Bacillati</taxon>
        <taxon>Actinomycetota</taxon>
        <taxon>Actinomycetes</taxon>
        <taxon>Glycomycetales</taxon>
        <taxon>Glycomycetaceae</taxon>
        <taxon>Stackebrandtia</taxon>
    </lineage>
</organism>
<gene>
    <name evidence="1" type="ORF">LX16_0224</name>
</gene>
<dbReference type="EMBL" id="VLLL01000005">
    <property type="protein sequence ID" value="TWJ14539.1"/>
    <property type="molecule type" value="Genomic_DNA"/>
</dbReference>
<name>A0A562V9I1_9ACTN</name>
<proteinExistence type="predicted"/>
<evidence type="ECO:0000313" key="1">
    <source>
        <dbReference type="EMBL" id="TWJ14539.1"/>
    </source>
</evidence>
<keyword evidence="2" id="KW-1185">Reference proteome</keyword>
<dbReference type="AlphaFoldDB" id="A0A562V9I1"/>
<accession>A0A562V9I1</accession>
<reference evidence="1 2" key="1">
    <citation type="journal article" date="2013" name="Stand. Genomic Sci.">
        <title>Genomic Encyclopedia of Type Strains, Phase I: The one thousand microbial genomes (KMG-I) project.</title>
        <authorList>
            <person name="Kyrpides N.C."/>
            <person name="Woyke T."/>
            <person name="Eisen J.A."/>
            <person name="Garrity G."/>
            <person name="Lilburn T.G."/>
            <person name="Beck B.J."/>
            <person name="Whitman W.B."/>
            <person name="Hugenholtz P."/>
            <person name="Klenk H.P."/>
        </authorList>
    </citation>
    <scope>NUCLEOTIDE SEQUENCE [LARGE SCALE GENOMIC DNA]</scope>
    <source>
        <strain evidence="1 2">DSM 45044</strain>
    </source>
</reference>
<protein>
    <submittedName>
        <fullName evidence="1">Immunity protein Imm1 of predicted polymorphic toxin system</fullName>
    </submittedName>
</protein>
<evidence type="ECO:0000313" key="2">
    <source>
        <dbReference type="Proteomes" id="UP000321617"/>
    </source>
</evidence>
<comment type="caution">
    <text evidence="1">The sequence shown here is derived from an EMBL/GenBank/DDBJ whole genome shotgun (WGS) entry which is preliminary data.</text>
</comment>